<keyword evidence="2" id="KW-1185">Reference proteome</keyword>
<dbReference type="EMBL" id="KN847482">
    <property type="protein sequence ID" value="KIX00573.1"/>
    <property type="molecule type" value="Genomic_DNA"/>
</dbReference>
<proteinExistence type="predicted"/>
<dbReference type="STRING" id="1442369.A0A0D2GQK9"/>
<evidence type="ECO:0000313" key="1">
    <source>
        <dbReference type="EMBL" id="KIX00573.1"/>
    </source>
</evidence>
<sequence length="285" mass="32485">MDRDLYHPEPLFLDGALNLLVATAPFLDGSSSASLYTESLVKREETHTAYIDNLLNAHPPTMSTLLGLFPVEYWTNASTSSTMDDLITDPSIIATDNNTRRGQMHVRLTWKRIIPECASQSPAKVTQHLHVDEVGCGRILHDVYLGIFQHEDVQRLLSDINLHSMSKASLLRYHRGSYALFLRFVRSKIAINWTQVMDHLLRLIETESSLLMGMNYIQELYLYLHIFQVHSVDAFSRPLNQHYTTAENGLESWKRISPVICITLKVPRKQLRATTNLEPTEIGTP</sequence>
<dbReference type="GeneID" id="25297709"/>
<dbReference type="OrthoDB" id="432970at2759"/>
<organism evidence="1 2">
    <name type="scientific">Rhinocladiella mackenziei CBS 650.93</name>
    <dbReference type="NCBI Taxonomy" id="1442369"/>
    <lineage>
        <taxon>Eukaryota</taxon>
        <taxon>Fungi</taxon>
        <taxon>Dikarya</taxon>
        <taxon>Ascomycota</taxon>
        <taxon>Pezizomycotina</taxon>
        <taxon>Eurotiomycetes</taxon>
        <taxon>Chaetothyriomycetidae</taxon>
        <taxon>Chaetothyriales</taxon>
        <taxon>Herpotrichiellaceae</taxon>
        <taxon>Rhinocladiella</taxon>
    </lineage>
</organism>
<name>A0A0D2GQK9_9EURO</name>
<dbReference type="AlphaFoldDB" id="A0A0D2GQK9"/>
<evidence type="ECO:0000313" key="2">
    <source>
        <dbReference type="Proteomes" id="UP000053617"/>
    </source>
</evidence>
<dbReference type="HOGENOM" id="CLU_977114_0_0_1"/>
<gene>
    <name evidence="1" type="ORF">Z518_09638</name>
</gene>
<accession>A0A0D2GQK9</accession>
<dbReference type="VEuPathDB" id="FungiDB:Z518_09638"/>
<protein>
    <submittedName>
        <fullName evidence="1">Uncharacterized protein</fullName>
    </submittedName>
</protein>
<reference evidence="1 2" key="1">
    <citation type="submission" date="2015-01" db="EMBL/GenBank/DDBJ databases">
        <title>The Genome Sequence of Rhinocladiella mackenzie CBS 650.93.</title>
        <authorList>
            <consortium name="The Broad Institute Genomics Platform"/>
            <person name="Cuomo C."/>
            <person name="de Hoog S."/>
            <person name="Gorbushina A."/>
            <person name="Stielow B."/>
            <person name="Teixiera M."/>
            <person name="Abouelleil A."/>
            <person name="Chapman S.B."/>
            <person name="Priest M."/>
            <person name="Young S.K."/>
            <person name="Wortman J."/>
            <person name="Nusbaum C."/>
            <person name="Birren B."/>
        </authorList>
    </citation>
    <scope>NUCLEOTIDE SEQUENCE [LARGE SCALE GENOMIC DNA]</scope>
    <source>
        <strain evidence="1 2">CBS 650.93</strain>
    </source>
</reference>
<dbReference type="RefSeq" id="XP_013267709.1">
    <property type="nucleotide sequence ID" value="XM_013412255.1"/>
</dbReference>
<dbReference type="Proteomes" id="UP000053617">
    <property type="component" value="Unassembled WGS sequence"/>
</dbReference>